<name>A0A2U8FP18_9BURK</name>
<protein>
    <submittedName>
        <fullName evidence="4">Acyltransferase</fullName>
    </submittedName>
</protein>
<dbReference type="EMBL" id="CP029210">
    <property type="protein sequence ID" value="AWI52134.1"/>
    <property type="molecule type" value="Genomic_DNA"/>
</dbReference>
<evidence type="ECO:0000313" key="4">
    <source>
        <dbReference type="EMBL" id="AWI52134.1"/>
    </source>
</evidence>
<dbReference type="AlphaFoldDB" id="A0A2U8FP18"/>
<organism evidence="4 5">
    <name type="scientific">Aquabacterium olei</name>
    <dbReference type="NCBI Taxonomy" id="1296669"/>
    <lineage>
        <taxon>Bacteria</taxon>
        <taxon>Pseudomonadati</taxon>
        <taxon>Pseudomonadota</taxon>
        <taxon>Betaproteobacteria</taxon>
        <taxon>Burkholderiales</taxon>
        <taxon>Aquabacterium</taxon>
    </lineage>
</organism>
<keyword evidence="2" id="KW-0472">Membrane</keyword>
<feature type="transmembrane region" description="Helical" evidence="2">
    <location>
        <begin position="240"/>
        <end position="256"/>
    </location>
</feature>
<keyword evidence="5" id="KW-1185">Reference proteome</keyword>
<keyword evidence="4" id="KW-0012">Acyltransferase</keyword>
<evidence type="ECO:0000259" key="3">
    <source>
        <dbReference type="Pfam" id="PF01757"/>
    </source>
</evidence>
<evidence type="ECO:0000256" key="1">
    <source>
        <dbReference type="SAM" id="MobiDB-lite"/>
    </source>
</evidence>
<dbReference type="GO" id="GO:0000271">
    <property type="term" value="P:polysaccharide biosynthetic process"/>
    <property type="evidence" value="ECO:0007669"/>
    <property type="project" value="TreeGrafter"/>
</dbReference>
<keyword evidence="4" id="KW-0808">Transferase</keyword>
<feature type="region of interest" description="Disordered" evidence="1">
    <location>
        <begin position="25"/>
        <end position="45"/>
    </location>
</feature>
<feature type="transmembrane region" description="Helical" evidence="2">
    <location>
        <begin position="383"/>
        <end position="404"/>
    </location>
</feature>
<dbReference type="InterPro" id="IPR050879">
    <property type="entry name" value="Acyltransferase_3"/>
</dbReference>
<proteinExistence type="predicted"/>
<feature type="transmembrane region" description="Helical" evidence="2">
    <location>
        <begin position="317"/>
        <end position="335"/>
    </location>
</feature>
<dbReference type="KEGG" id="aon:DEH84_00720"/>
<keyword evidence="2" id="KW-0812">Transmembrane</keyword>
<dbReference type="Pfam" id="PF01757">
    <property type="entry name" value="Acyl_transf_3"/>
    <property type="match status" value="1"/>
</dbReference>
<gene>
    <name evidence="4" type="ORF">DEH84_00720</name>
</gene>
<evidence type="ECO:0000256" key="2">
    <source>
        <dbReference type="SAM" id="Phobius"/>
    </source>
</evidence>
<feature type="transmembrane region" description="Helical" evidence="2">
    <location>
        <begin position="116"/>
        <end position="137"/>
    </location>
</feature>
<feature type="transmembrane region" description="Helical" evidence="2">
    <location>
        <begin position="262"/>
        <end position="280"/>
    </location>
</feature>
<feature type="transmembrane region" description="Helical" evidence="2">
    <location>
        <begin position="292"/>
        <end position="311"/>
    </location>
</feature>
<dbReference type="GO" id="GO:0016747">
    <property type="term" value="F:acyltransferase activity, transferring groups other than amino-acyl groups"/>
    <property type="evidence" value="ECO:0007669"/>
    <property type="project" value="InterPro"/>
</dbReference>
<feature type="transmembrane region" description="Helical" evidence="2">
    <location>
        <begin position="214"/>
        <end position="233"/>
    </location>
</feature>
<accession>A0A2U8FP18</accession>
<sequence>MGCPAVWPRVDMALIRGPRVAARASTGVPRSTAHRPASAVSLPAPPVALPGQPAAPARNRAASEPALLGLEVLRFACAVSVLLWHYNHFYMAGHSHQGFSVSGQPLYAWLKPFYEAGWLGVQVFWALSGFIFFWKYARPVSAGEVPAWRFAVLRFSRLYPLHLLTLLAVAGMAWLYRAQHGVDYVYQHNDLKHFVLHLFLASDWPGRSEWSFNGPIWSVSIEVLAYGLFYALCRLGWTRTWHVVAIIGLAGAVYASHLTEHPLVLCVFFFYLGALTHLAHEALGRLPTGLQRASLAAGALLLALGTTATALGWLRPMFYVALLAPLAMLGLLRGVRPRPGRLADLIGTLGHTTYASYLLHYPLQLAVALLSGGQPDRLPLASPFWLLGYLVVTFALAVPVYRLVEMPAQAALRTRLLR</sequence>
<feature type="transmembrane region" description="Helical" evidence="2">
    <location>
        <begin position="342"/>
        <end position="363"/>
    </location>
</feature>
<keyword evidence="2" id="KW-1133">Transmembrane helix</keyword>
<dbReference type="InterPro" id="IPR002656">
    <property type="entry name" value="Acyl_transf_3_dom"/>
</dbReference>
<dbReference type="Proteomes" id="UP000244892">
    <property type="component" value="Chromosome"/>
</dbReference>
<feature type="domain" description="Acyltransferase 3" evidence="3">
    <location>
        <begin position="69"/>
        <end position="402"/>
    </location>
</feature>
<feature type="transmembrane region" description="Helical" evidence="2">
    <location>
        <begin position="158"/>
        <end position="176"/>
    </location>
</feature>
<dbReference type="PANTHER" id="PTHR23028:SF53">
    <property type="entry name" value="ACYL_TRANSF_3 DOMAIN-CONTAINING PROTEIN"/>
    <property type="match status" value="1"/>
</dbReference>
<feature type="transmembrane region" description="Helical" evidence="2">
    <location>
        <begin position="66"/>
        <end position="86"/>
    </location>
</feature>
<reference evidence="4 5" key="1">
    <citation type="submission" date="2018-05" db="EMBL/GenBank/DDBJ databases">
        <title>complete genome sequence of Aquabacterium olei NBRC 110486.</title>
        <authorList>
            <person name="Tang B."/>
            <person name="Chang J."/>
            <person name="Zhang L."/>
            <person name="Yang H."/>
        </authorList>
    </citation>
    <scope>NUCLEOTIDE SEQUENCE [LARGE SCALE GENOMIC DNA]</scope>
    <source>
        <strain evidence="4 5">NBRC 110486</strain>
    </source>
</reference>
<dbReference type="PANTHER" id="PTHR23028">
    <property type="entry name" value="ACETYLTRANSFERASE"/>
    <property type="match status" value="1"/>
</dbReference>
<evidence type="ECO:0000313" key="5">
    <source>
        <dbReference type="Proteomes" id="UP000244892"/>
    </source>
</evidence>
<dbReference type="GO" id="GO:0016020">
    <property type="term" value="C:membrane"/>
    <property type="evidence" value="ECO:0007669"/>
    <property type="project" value="TreeGrafter"/>
</dbReference>